<dbReference type="GO" id="GO:0030892">
    <property type="term" value="C:mitotic cohesin complex"/>
    <property type="evidence" value="ECO:0007669"/>
    <property type="project" value="TreeGrafter"/>
</dbReference>
<evidence type="ECO:0000256" key="3">
    <source>
        <dbReference type="SAM" id="MobiDB-lite"/>
    </source>
</evidence>
<evidence type="ECO:0000313" key="5">
    <source>
        <dbReference type="EMBL" id="KAF1834560.1"/>
    </source>
</evidence>
<evidence type="ECO:0000256" key="2">
    <source>
        <dbReference type="ARBA" id="ARBA00023242"/>
    </source>
</evidence>
<dbReference type="EMBL" id="ML975300">
    <property type="protein sequence ID" value="KAF1834560.1"/>
    <property type="molecule type" value="Genomic_DNA"/>
</dbReference>
<dbReference type="AlphaFoldDB" id="A0A6A5KED5"/>
<dbReference type="Proteomes" id="UP000800040">
    <property type="component" value="Unassembled WGS sequence"/>
</dbReference>
<dbReference type="PANTHER" id="PTHR12585:SF70">
    <property type="entry name" value="RAD21_REC8 N TERMINAL DOMAIN PROTEIN (AFU_ORTHOLOGUE AFUA_6G02900)"/>
    <property type="match status" value="1"/>
</dbReference>
<gene>
    <name evidence="5" type="ORF">BDW02DRAFT_498102</name>
</gene>
<feature type="region of interest" description="Disordered" evidence="3">
    <location>
        <begin position="415"/>
        <end position="459"/>
    </location>
</feature>
<comment type="subcellular location">
    <subcellularLocation>
        <location evidence="1">Nucleus</location>
    </subcellularLocation>
</comment>
<dbReference type="Pfam" id="PF04825">
    <property type="entry name" value="Rad21_Rec8_N"/>
    <property type="match status" value="1"/>
</dbReference>
<evidence type="ECO:0000259" key="4">
    <source>
        <dbReference type="Pfam" id="PF04825"/>
    </source>
</evidence>
<feature type="domain" description="Rad21/Rec8-like protein N-terminal" evidence="4">
    <location>
        <begin position="1"/>
        <end position="111"/>
    </location>
</feature>
<dbReference type="PANTHER" id="PTHR12585">
    <property type="entry name" value="SCC1 / RAD21 FAMILY MEMBER"/>
    <property type="match status" value="1"/>
</dbReference>
<keyword evidence="6" id="KW-1185">Reference proteome</keyword>
<organism evidence="5 6">
    <name type="scientific">Decorospora gaudefroyi</name>
    <dbReference type="NCBI Taxonomy" id="184978"/>
    <lineage>
        <taxon>Eukaryota</taxon>
        <taxon>Fungi</taxon>
        <taxon>Dikarya</taxon>
        <taxon>Ascomycota</taxon>
        <taxon>Pezizomycotina</taxon>
        <taxon>Dothideomycetes</taxon>
        <taxon>Pleosporomycetidae</taxon>
        <taxon>Pleosporales</taxon>
        <taxon>Pleosporineae</taxon>
        <taxon>Pleosporaceae</taxon>
        <taxon>Decorospora</taxon>
    </lineage>
</organism>
<dbReference type="GO" id="GO:0003682">
    <property type="term" value="F:chromatin binding"/>
    <property type="evidence" value="ECO:0007669"/>
    <property type="project" value="TreeGrafter"/>
</dbReference>
<feature type="region of interest" description="Disordered" evidence="3">
    <location>
        <begin position="153"/>
        <end position="209"/>
    </location>
</feature>
<proteinExistence type="predicted"/>
<dbReference type="GO" id="GO:0007064">
    <property type="term" value="P:mitotic sister chromatid cohesion"/>
    <property type="evidence" value="ECO:0007669"/>
    <property type="project" value="TreeGrafter"/>
</dbReference>
<evidence type="ECO:0000256" key="1">
    <source>
        <dbReference type="ARBA" id="ARBA00004123"/>
    </source>
</evidence>
<sequence length="757" mass="81530">MFYSHEVLTSRKYGVATVWLVATLGAKSSLKRINRKQILDVDVSKACQTIVDPVAPMALRLQGNLLYGVSRVYLQQCGYVLSDAQNAHNALRMMLRTVKDVALDSEAGKARPEQLLLQDDPSFLPEFAQPPPELLAELDFNFNLDIAHSGESQSLTPFGSQQPRSSSHAGAIGGLVLPSSSPGMPGEFKLEGDSGVGSVGDPSGMLDAGDMLEIEDPDFMFGDDGEIIQLPQASASTRTPGGPAGLTMSGDAGASARVRREHEAGRQAGAQLPGDQLDLDFPVYGDELPEGEASSSGAQQHSSQNSEGIESSDTFVAPMRRRRGRRALPTDTTVELRNKELAGWNTNYLENMRAAARQKIQSRAAAQAKKNAEYYVWGSGIGGIGQRIYSGRGPNPLDMFIGDNLFELVTGVSRKKMTGSKHDRDSGIDDTTQQESRRVRHKTGEREVGRGADDEGFFMPGGDDAEIELPREAVSALDDQQIFSAMPWNISASIRGSSAIPRSGRVGTLGSVEHGRLGSRLMSASPLHGRGQLSAFEGLKNLTSEVDYGGDEFAFPGPSSDFPEPVAAPATSVRVREALSAEGENFLTFITEAITEKRNHVRAGLEPMSDILQAEAAGDIEDITFEELLPPAENSKMIGCQGLMMVLALGTKGMLDVQQPVAFSEISLKLTQKAKAMQVLETNNGEDPDGEEVEEDDAAVQDEAADQLDDAGDKEEWPGRGMREEVAMEEDGRHFQEQFAAGHAAQAGDDHDSLYDD</sequence>
<dbReference type="CDD" id="cd21789">
    <property type="entry name" value="Rad21_Rec8_M_SpRec8p-like"/>
    <property type="match status" value="1"/>
</dbReference>
<feature type="compositionally biased region" description="Polar residues" evidence="3">
    <location>
        <begin position="153"/>
        <end position="168"/>
    </location>
</feature>
<feature type="compositionally biased region" description="Basic and acidic residues" evidence="3">
    <location>
        <begin position="442"/>
        <end position="453"/>
    </location>
</feature>
<feature type="compositionally biased region" description="Acidic residues" evidence="3">
    <location>
        <begin position="684"/>
        <end position="713"/>
    </location>
</feature>
<accession>A0A6A5KED5</accession>
<feature type="region of interest" description="Disordered" evidence="3">
    <location>
        <begin position="234"/>
        <end position="327"/>
    </location>
</feature>
<dbReference type="InterPro" id="IPR039781">
    <property type="entry name" value="Rad21/Rec8-like"/>
</dbReference>
<name>A0A6A5KED5_9PLEO</name>
<evidence type="ECO:0000313" key="6">
    <source>
        <dbReference type="Proteomes" id="UP000800040"/>
    </source>
</evidence>
<keyword evidence="2" id="KW-0539">Nucleus</keyword>
<dbReference type="OrthoDB" id="5427633at2759"/>
<dbReference type="InterPro" id="IPR006910">
    <property type="entry name" value="Rad21_Rec8_N"/>
</dbReference>
<dbReference type="GO" id="GO:0005634">
    <property type="term" value="C:nucleus"/>
    <property type="evidence" value="ECO:0007669"/>
    <property type="project" value="UniProtKB-SubCell"/>
</dbReference>
<feature type="compositionally biased region" description="Low complexity" evidence="3">
    <location>
        <begin position="294"/>
        <end position="306"/>
    </location>
</feature>
<feature type="region of interest" description="Disordered" evidence="3">
    <location>
        <begin position="682"/>
        <end position="722"/>
    </location>
</feature>
<reference evidence="5" key="1">
    <citation type="submission" date="2020-01" db="EMBL/GenBank/DDBJ databases">
        <authorList>
            <consortium name="DOE Joint Genome Institute"/>
            <person name="Haridas S."/>
            <person name="Albert R."/>
            <person name="Binder M."/>
            <person name="Bloem J."/>
            <person name="Labutti K."/>
            <person name="Salamov A."/>
            <person name="Andreopoulos B."/>
            <person name="Baker S.E."/>
            <person name="Barry K."/>
            <person name="Bills G."/>
            <person name="Bluhm B.H."/>
            <person name="Cannon C."/>
            <person name="Castanera R."/>
            <person name="Culley D.E."/>
            <person name="Daum C."/>
            <person name="Ezra D."/>
            <person name="Gonzalez J.B."/>
            <person name="Henrissat B."/>
            <person name="Kuo A."/>
            <person name="Liang C."/>
            <person name="Lipzen A."/>
            <person name="Lutzoni F."/>
            <person name="Magnuson J."/>
            <person name="Mondo S."/>
            <person name="Nolan M."/>
            <person name="Ohm R."/>
            <person name="Pangilinan J."/>
            <person name="Park H.-J."/>
            <person name="Ramirez L."/>
            <person name="Alfaro M."/>
            <person name="Sun H."/>
            <person name="Tritt A."/>
            <person name="Yoshinaga Y."/>
            <person name="Zwiers L.-H."/>
            <person name="Turgeon B.G."/>
            <person name="Goodwin S.B."/>
            <person name="Spatafora J.W."/>
            <person name="Crous P.W."/>
            <person name="Grigoriev I.V."/>
        </authorList>
    </citation>
    <scope>NUCLEOTIDE SEQUENCE</scope>
    <source>
        <strain evidence="5">P77</strain>
    </source>
</reference>
<protein>
    <recommendedName>
        <fullName evidence="4">Rad21/Rec8-like protein N-terminal domain-containing protein</fullName>
    </recommendedName>
</protein>